<gene>
    <name evidence="8 10" type="primary">proB</name>
    <name evidence="10" type="ORF">JX360_04740</name>
</gene>
<dbReference type="PROSITE" id="PS50890">
    <property type="entry name" value="PUA"/>
    <property type="match status" value="1"/>
</dbReference>
<dbReference type="InterPro" id="IPR011529">
    <property type="entry name" value="Glu_5kinase"/>
</dbReference>
<feature type="binding site" evidence="8">
    <location>
        <position position="138"/>
    </location>
    <ligand>
        <name>substrate</name>
    </ligand>
</feature>
<dbReference type="CDD" id="cd04242">
    <property type="entry name" value="AAK_G5K_ProB"/>
    <property type="match status" value="1"/>
</dbReference>
<feature type="binding site" evidence="8">
    <location>
        <position position="150"/>
    </location>
    <ligand>
        <name>substrate</name>
    </ligand>
</feature>
<feature type="domain" description="PUA" evidence="9">
    <location>
        <begin position="278"/>
        <end position="361"/>
    </location>
</feature>
<sequence>MVAAVTVVVKIGTSSLTDAQSGSLRLSVLGPLVEVLTRLRGQGHSVILVSSGAVGVGCSRLGLRQRPTTIAEKQAVAAVGQGRLMRLYDDLFSALNQPIAQVLLTRSDLVERTRYVNANRTFAQLLQMGVIPIVNENDTVAVEELKFGDNDSLSALVASMVQAQWLILLTDVDKLYSADPNRDPAAEPIERVMRGIPLRVKAEVQGKSGWGTGGMATKLTAAQIATAAGVTVVITNGKRPEQIPAILAGEAIGTRFDPAPQPASARKRWIAYGLVPEGSLTLDAGAVRAVCEQGRSLLPAGVTAISGEFEAGAAVRLCDPSGQEVARGLVNYSAEELRRIKGKKTAEIPHILGYEGVDTAIHRDNLALLD</sequence>
<evidence type="ECO:0000256" key="3">
    <source>
        <dbReference type="ARBA" id="ARBA00022650"/>
    </source>
</evidence>
<comment type="similarity">
    <text evidence="8">Belongs to the glutamate 5-kinase family.</text>
</comment>
<evidence type="ECO:0000256" key="5">
    <source>
        <dbReference type="ARBA" id="ARBA00022741"/>
    </source>
</evidence>
<dbReference type="PRINTS" id="PR00474">
    <property type="entry name" value="GLU5KINASE"/>
</dbReference>
<keyword evidence="6 8" id="KW-0418">Kinase</keyword>
<dbReference type="NCBIfam" id="TIGR01027">
    <property type="entry name" value="proB"/>
    <property type="match status" value="1"/>
</dbReference>
<comment type="function">
    <text evidence="8">Catalyzes the transfer of a phosphate group to glutamate to form L-glutamate 5-phosphate.</text>
</comment>
<dbReference type="InterPro" id="IPR001048">
    <property type="entry name" value="Asp/Glu/Uridylate_kinase"/>
</dbReference>
<dbReference type="EMBL" id="JAFIRA010000007">
    <property type="protein sequence ID" value="MCJ2542216.1"/>
    <property type="molecule type" value="Genomic_DNA"/>
</dbReference>
<dbReference type="PANTHER" id="PTHR43654">
    <property type="entry name" value="GLUTAMATE 5-KINASE"/>
    <property type="match status" value="1"/>
</dbReference>
<evidence type="ECO:0000256" key="6">
    <source>
        <dbReference type="ARBA" id="ARBA00022777"/>
    </source>
</evidence>
<keyword evidence="7 8" id="KW-0067">ATP-binding</keyword>
<dbReference type="Pfam" id="PF00696">
    <property type="entry name" value="AA_kinase"/>
    <property type="match status" value="1"/>
</dbReference>
<proteinExistence type="inferred from homology"/>
<feature type="binding site" evidence="8">
    <location>
        <position position="51"/>
    </location>
    <ligand>
        <name>substrate</name>
    </ligand>
</feature>
<dbReference type="InterPro" id="IPR005715">
    <property type="entry name" value="Glu_5kinase/COase_Synthase"/>
</dbReference>
<dbReference type="Gene3D" id="3.40.1160.10">
    <property type="entry name" value="Acetylglutamate kinase-like"/>
    <property type="match status" value="2"/>
</dbReference>
<evidence type="ECO:0000313" key="10">
    <source>
        <dbReference type="EMBL" id="MCJ2542216.1"/>
    </source>
</evidence>
<evidence type="ECO:0000256" key="7">
    <source>
        <dbReference type="ARBA" id="ARBA00022840"/>
    </source>
</evidence>
<dbReference type="EC" id="2.7.2.11" evidence="8"/>
<dbReference type="HAMAP" id="MF_00456">
    <property type="entry name" value="ProB"/>
    <property type="match status" value="1"/>
</dbReference>
<comment type="pathway">
    <text evidence="8">Amino-acid biosynthesis; L-proline biosynthesis; L-glutamate 5-semialdehyde from L-glutamate: step 1/2.</text>
</comment>
<keyword evidence="3 8" id="KW-0641">Proline biosynthesis</keyword>
<dbReference type="Gene3D" id="2.30.130.10">
    <property type="entry name" value="PUA domain"/>
    <property type="match status" value="1"/>
</dbReference>
<evidence type="ECO:0000256" key="8">
    <source>
        <dbReference type="HAMAP-Rule" id="MF_00456"/>
    </source>
</evidence>
<dbReference type="SMART" id="SM00359">
    <property type="entry name" value="PUA"/>
    <property type="match status" value="1"/>
</dbReference>
<keyword evidence="1 8" id="KW-0963">Cytoplasm</keyword>
<dbReference type="InterPro" id="IPR002478">
    <property type="entry name" value="PUA"/>
</dbReference>
<accession>A0ABT0C8X4</accession>
<dbReference type="GO" id="GO:0004349">
    <property type="term" value="F:glutamate 5-kinase activity"/>
    <property type="evidence" value="ECO:0007669"/>
    <property type="project" value="UniProtKB-EC"/>
</dbReference>
<evidence type="ECO:0000256" key="1">
    <source>
        <dbReference type="ARBA" id="ARBA00022490"/>
    </source>
</evidence>
<keyword evidence="2 8" id="KW-0028">Amino-acid biosynthesis</keyword>
<evidence type="ECO:0000259" key="9">
    <source>
        <dbReference type="SMART" id="SM00359"/>
    </source>
</evidence>
<evidence type="ECO:0000256" key="4">
    <source>
        <dbReference type="ARBA" id="ARBA00022679"/>
    </source>
</evidence>
<protein>
    <recommendedName>
        <fullName evidence="8">Glutamate 5-kinase</fullName>
        <ecNumber evidence="8">2.7.2.11</ecNumber>
    </recommendedName>
    <alternativeName>
        <fullName evidence="8">Gamma-glutamyl kinase</fullName>
        <shortName evidence="8">GK</shortName>
    </alternativeName>
</protein>
<keyword evidence="4 8" id="KW-0808">Transferase</keyword>
<dbReference type="InterPro" id="IPR015947">
    <property type="entry name" value="PUA-like_sf"/>
</dbReference>
<keyword evidence="11" id="KW-1185">Reference proteome</keyword>
<feature type="binding site" evidence="8">
    <location>
        <begin position="170"/>
        <end position="171"/>
    </location>
    <ligand>
        <name>ATP</name>
        <dbReference type="ChEBI" id="CHEBI:30616"/>
    </ligand>
</feature>
<comment type="catalytic activity">
    <reaction evidence="8">
        <text>L-glutamate + ATP = L-glutamyl 5-phosphate + ADP</text>
        <dbReference type="Rhea" id="RHEA:14877"/>
        <dbReference type="ChEBI" id="CHEBI:29985"/>
        <dbReference type="ChEBI" id="CHEBI:30616"/>
        <dbReference type="ChEBI" id="CHEBI:58274"/>
        <dbReference type="ChEBI" id="CHEBI:456216"/>
        <dbReference type="EC" id="2.7.2.11"/>
    </reaction>
</comment>
<feature type="binding site" evidence="8">
    <location>
        <begin position="212"/>
        <end position="218"/>
    </location>
    <ligand>
        <name>ATP</name>
        <dbReference type="ChEBI" id="CHEBI:30616"/>
    </ligand>
</feature>
<dbReference type="CDD" id="cd21157">
    <property type="entry name" value="PUA_G5K"/>
    <property type="match status" value="1"/>
</dbReference>
<dbReference type="PANTHER" id="PTHR43654:SF3">
    <property type="entry name" value="GLUTAMATE 5-KINASE"/>
    <property type="match status" value="1"/>
</dbReference>
<dbReference type="PIRSF" id="PIRSF000729">
    <property type="entry name" value="GK"/>
    <property type="match status" value="1"/>
</dbReference>
<dbReference type="PROSITE" id="PS00902">
    <property type="entry name" value="GLUTAMATE_5_KINASE"/>
    <property type="match status" value="1"/>
</dbReference>
<organism evidence="10 11">
    <name type="scientific">Thermostichus vulcanus str. 'Rupite'</name>
    <dbReference type="NCBI Taxonomy" id="2813851"/>
    <lineage>
        <taxon>Bacteria</taxon>
        <taxon>Bacillati</taxon>
        <taxon>Cyanobacteriota</taxon>
        <taxon>Cyanophyceae</taxon>
        <taxon>Thermostichales</taxon>
        <taxon>Thermostichaceae</taxon>
        <taxon>Thermostichus</taxon>
    </lineage>
</organism>
<dbReference type="InterPro" id="IPR036974">
    <property type="entry name" value="PUA_sf"/>
</dbReference>
<keyword evidence="5 8" id="KW-0547">Nucleotide-binding</keyword>
<evidence type="ECO:0000256" key="2">
    <source>
        <dbReference type="ARBA" id="ARBA00022605"/>
    </source>
</evidence>
<dbReference type="SUPFAM" id="SSF88697">
    <property type="entry name" value="PUA domain-like"/>
    <property type="match status" value="1"/>
</dbReference>
<dbReference type="Proteomes" id="UP000830835">
    <property type="component" value="Unassembled WGS sequence"/>
</dbReference>
<dbReference type="InterPro" id="IPR001057">
    <property type="entry name" value="Glu/AcGlu_kinase"/>
</dbReference>
<comment type="subcellular location">
    <subcellularLocation>
        <location evidence="8">Cytoplasm</location>
    </subcellularLocation>
</comment>
<dbReference type="SUPFAM" id="SSF53633">
    <property type="entry name" value="Carbamate kinase-like"/>
    <property type="match status" value="1"/>
</dbReference>
<name>A0ABT0C8X4_THEVL</name>
<evidence type="ECO:0000313" key="11">
    <source>
        <dbReference type="Proteomes" id="UP000830835"/>
    </source>
</evidence>
<dbReference type="InterPro" id="IPR019797">
    <property type="entry name" value="Glutamate_5-kinase_CS"/>
</dbReference>
<dbReference type="Pfam" id="PF01472">
    <property type="entry name" value="PUA"/>
    <property type="match status" value="1"/>
</dbReference>
<feature type="binding site" evidence="8">
    <location>
        <position position="10"/>
    </location>
    <ligand>
        <name>ATP</name>
        <dbReference type="ChEBI" id="CHEBI:30616"/>
    </ligand>
</feature>
<reference evidence="10" key="1">
    <citation type="submission" date="2021-02" db="EMBL/GenBank/DDBJ databases">
        <title>The CRISPR/cas machinery reduction and long-range gene transfer in the hot spring cyanobacterium Synechococcus.</title>
        <authorList>
            <person name="Dvorak P."/>
            <person name="Jahodarova E."/>
            <person name="Hasler P."/>
            <person name="Poulickova A."/>
        </authorList>
    </citation>
    <scope>NUCLEOTIDE SEQUENCE</scope>
    <source>
        <strain evidence="10">Rupite</strain>
    </source>
</reference>
<dbReference type="InterPro" id="IPR041739">
    <property type="entry name" value="G5K_ProB"/>
</dbReference>
<dbReference type="InterPro" id="IPR036393">
    <property type="entry name" value="AceGlu_kinase-like_sf"/>
</dbReference>
<comment type="caution">
    <text evidence="10">The sequence shown here is derived from an EMBL/GenBank/DDBJ whole genome shotgun (WGS) entry which is preliminary data.</text>
</comment>